<keyword evidence="2" id="KW-1185">Reference proteome</keyword>
<gene>
    <name evidence="1" type="ORF">PROFUN_04182</name>
</gene>
<accession>A0A2P6NVU4</accession>
<proteinExistence type="predicted"/>
<name>A0A2P6NVU4_9EUKA</name>
<organism evidence="1 2">
    <name type="scientific">Planoprotostelium fungivorum</name>
    <dbReference type="NCBI Taxonomy" id="1890364"/>
    <lineage>
        <taxon>Eukaryota</taxon>
        <taxon>Amoebozoa</taxon>
        <taxon>Evosea</taxon>
        <taxon>Variosea</taxon>
        <taxon>Cavosteliida</taxon>
        <taxon>Cavosteliaceae</taxon>
        <taxon>Planoprotostelium</taxon>
    </lineage>
</organism>
<dbReference type="EMBL" id="MDYQ01000014">
    <property type="protein sequence ID" value="PRP88091.1"/>
    <property type="molecule type" value="Genomic_DNA"/>
</dbReference>
<reference evidence="1 2" key="1">
    <citation type="journal article" date="2018" name="Genome Biol. Evol.">
        <title>Multiple Roots of Fruiting Body Formation in Amoebozoa.</title>
        <authorList>
            <person name="Hillmann F."/>
            <person name="Forbes G."/>
            <person name="Novohradska S."/>
            <person name="Ferling I."/>
            <person name="Riege K."/>
            <person name="Groth M."/>
            <person name="Westermann M."/>
            <person name="Marz M."/>
            <person name="Spaller T."/>
            <person name="Winckler T."/>
            <person name="Schaap P."/>
            <person name="Glockner G."/>
        </authorList>
    </citation>
    <scope>NUCLEOTIDE SEQUENCE [LARGE SCALE GENOMIC DNA]</scope>
    <source>
        <strain evidence="1 2">Jena</strain>
    </source>
</reference>
<sequence>MITNSSVEAVCLFFGLRIGLSIVILHRHALSDQCLQDALKSSMSCILDPPPCNMRPTQMIEFKSLITCTTYSNTRSVDGLGVGILDISDVENSTRKTRLTPQPTKIRVYAASSCNLSVGYPGEMSILTESPQISSRKPAPAAAAPP</sequence>
<evidence type="ECO:0000313" key="1">
    <source>
        <dbReference type="EMBL" id="PRP88091.1"/>
    </source>
</evidence>
<evidence type="ECO:0000313" key="2">
    <source>
        <dbReference type="Proteomes" id="UP000241769"/>
    </source>
</evidence>
<protein>
    <submittedName>
        <fullName evidence="1">Uncharacterized protein</fullName>
    </submittedName>
</protein>
<dbReference type="InParanoid" id="A0A2P6NVU4"/>
<comment type="caution">
    <text evidence="1">The sequence shown here is derived from an EMBL/GenBank/DDBJ whole genome shotgun (WGS) entry which is preliminary data.</text>
</comment>
<dbReference type="AlphaFoldDB" id="A0A2P6NVU4"/>
<dbReference type="Proteomes" id="UP000241769">
    <property type="component" value="Unassembled WGS sequence"/>
</dbReference>